<dbReference type="InterPro" id="IPR058912">
    <property type="entry name" value="HTH_animal"/>
</dbReference>
<feature type="domain" description="Reverse transcriptase" evidence="2">
    <location>
        <begin position="1"/>
        <end position="120"/>
    </location>
</feature>
<reference evidence="4 5" key="1">
    <citation type="submission" date="2025-05" db="UniProtKB">
        <authorList>
            <consortium name="RefSeq"/>
        </authorList>
    </citation>
    <scope>IDENTIFICATION</scope>
    <source>
        <strain evidence="4 5">Aabys</strain>
        <tissue evidence="4 5">Whole body</tissue>
    </source>
</reference>
<gene>
    <name evidence="4" type="primary">LOC131802055</name>
    <name evidence="5" type="synonym">LOC131802059</name>
</gene>
<dbReference type="Pfam" id="PF00078">
    <property type="entry name" value="RVT_1"/>
    <property type="match status" value="1"/>
</dbReference>
<dbReference type="RefSeq" id="XP_058977385.1">
    <property type="nucleotide sequence ID" value="XM_059121402.1"/>
</dbReference>
<dbReference type="Pfam" id="PF26215">
    <property type="entry name" value="HTH_animal"/>
    <property type="match status" value="1"/>
</dbReference>
<keyword evidence="3" id="KW-1185">Reference proteome</keyword>
<dbReference type="CDD" id="cd00304">
    <property type="entry name" value="RT_like"/>
    <property type="match status" value="1"/>
</dbReference>
<dbReference type="RefSeq" id="XP_058977386.1">
    <property type="nucleotide sequence ID" value="XM_059121403.1"/>
</dbReference>
<accession>A0ABM3UV24</accession>
<evidence type="ECO:0000259" key="1">
    <source>
        <dbReference type="PROSITE" id="PS50164"/>
    </source>
</evidence>
<dbReference type="InterPro" id="IPR000305">
    <property type="entry name" value="GIY-YIG_endonuc"/>
</dbReference>
<dbReference type="PROSITE" id="PS50164">
    <property type="entry name" value="GIY_YIG"/>
    <property type="match status" value="1"/>
</dbReference>
<dbReference type="Proteomes" id="UP001652621">
    <property type="component" value="Unplaced"/>
</dbReference>
<proteinExistence type="predicted"/>
<feature type="domain" description="GIY-YIG" evidence="1">
    <location>
        <begin position="260"/>
        <end position="350"/>
    </location>
</feature>
<evidence type="ECO:0000259" key="2">
    <source>
        <dbReference type="PROSITE" id="PS50878"/>
    </source>
</evidence>
<dbReference type="PANTHER" id="PTHR21301">
    <property type="entry name" value="REVERSE TRANSCRIPTASE"/>
    <property type="match status" value="1"/>
</dbReference>
<evidence type="ECO:0000313" key="3">
    <source>
        <dbReference type="Proteomes" id="UP001652621"/>
    </source>
</evidence>
<evidence type="ECO:0000313" key="4">
    <source>
        <dbReference type="RefSeq" id="XP_058977385.1"/>
    </source>
</evidence>
<dbReference type="InterPro" id="IPR000477">
    <property type="entry name" value="RT_dom"/>
</dbReference>
<sequence length="381" mass="44722">MDLFIDILTTCIKDARYFAYKDKIYEQQKGMPMGSPISPIIADIIMEKLLDETMNKLAIKPRFLTKYVDDIFCIVKKEEVENTLKTLNMYNKQLRFTMESELNNQLPYLDSLVQREGKKLLLDWYQKPTASGRLINYHSKHPRRIKINTATNFIQRVLKISDRKFHAKNKIKIIKILKMNDFPSNIVNELIKRAEGNRAYQNTKLVEKTYKRSTYIPGFSERFSSSNMYNSEKYQLAFRSSNTNNNFFSRTKTKIPHEDKSNVVYKIKCNGDGSNVCQKAYVGTTKSKLKTRISSHKSDQKTKTKPIEQKTALAAHCQQEGHTPNFKDVDILAQENNYKRRYMLEMLHIINVPPNKRMNYKTDTEHCAQIYRNVIEKHKKN</sequence>
<evidence type="ECO:0000313" key="5">
    <source>
        <dbReference type="RefSeq" id="XP_058977386.1"/>
    </source>
</evidence>
<dbReference type="GeneID" id="131802055"/>
<organism evidence="3 4">
    <name type="scientific">Musca domestica</name>
    <name type="common">House fly</name>
    <dbReference type="NCBI Taxonomy" id="7370"/>
    <lineage>
        <taxon>Eukaryota</taxon>
        <taxon>Metazoa</taxon>
        <taxon>Ecdysozoa</taxon>
        <taxon>Arthropoda</taxon>
        <taxon>Hexapoda</taxon>
        <taxon>Insecta</taxon>
        <taxon>Pterygota</taxon>
        <taxon>Neoptera</taxon>
        <taxon>Endopterygota</taxon>
        <taxon>Diptera</taxon>
        <taxon>Brachycera</taxon>
        <taxon>Muscomorpha</taxon>
        <taxon>Muscoidea</taxon>
        <taxon>Muscidae</taxon>
        <taxon>Musca</taxon>
    </lineage>
</organism>
<dbReference type="SUPFAM" id="SSF56672">
    <property type="entry name" value="DNA/RNA polymerases"/>
    <property type="match status" value="1"/>
</dbReference>
<name>A0ABM3UV24_MUSDO</name>
<dbReference type="PROSITE" id="PS50878">
    <property type="entry name" value="RT_POL"/>
    <property type="match status" value="1"/>
</dbReference>
<dbReference type="CDD" id="cd10442">
    <property type="entry name" value="GIY-YIG_PLEs"/>
    <property type="match status" value="1"/>
</dbReference>
<protein>
    <submittedName>
        <fullName evidence="4">Uncharacterized protein LOC131802055</fullName>
    </submittedName>
    <submittedName>
        <fullName evidence="5">Uncharacterized protein LOC131802059</fullName>
    </submittedName>
</protein>
<dbReference type="InterPro" id="IPR043502">
    <property type="entry name" value="DNA/RNA_pol_sf"/>
</dbReference>
<dbReference type="PANTHER" id="PTHR21301:SF10">
    <property type="entry name" value="REVERSE TRANSCRIPTASE DOMAIN-CONTAINING PROTEIN"/>
    <property type="match status" value="1"/>
</dbReference>